<sequence length="569" mass="64466">MLPRSLFSASTLKIENNEGGSESLFSPRSSNSACSVDHGQRETPSSLRSSVHQLSSDSSEDEEEGTVIRRENNMIKIPDVIAQLKRKLDKEMLKQHKYQRKLSSSSLSIKEISEQIAYYASLLSDVPPSFPKAADPASVISSRPQMGKRSAPLPPINSQNEPVKRSRMEATKEKVIEQVQPQSSKDPRELEIQWASKRTMDVYAVRGRWSRIEFTKKPRSLLYNICPDDSNKQMANLMIATSLEGEVQFWNAGERRKIKQIGKDHLYDTWIEDMCWVNPRALAIAPSLPTRHRESGAELSKEPIKMIEILDATYNDVKGKVHVLAESPHENGVNMMGSVIRPNNNDGRYQFVTGGLDKTAYLWTVKKDEGDPSFTVESMDRMPIMHTSALTASCYSSFNDLMVIGGADERLSIIDLSRNSVNRTTRHPGKISQLLQSSLNPNIVLITRSIYNDQFQIYDLREPEHQAIKLKFGQSEKENFSRYVKADMHKNGYMVACGGQDMAKVNFWDLRYCNVGHSPSFSMDIQSTPRVLVSMFVPGQDTVITASSTRYMTWLDYTVRENEIVKEFD</sequence>
<dbReference type="AlphaFoldDB" id="A0A367JFI6"/>
<comment type="caution">
    <text evidence="2">The sequence shown here is derived from an EMBL/GenBank/DDBJ whole genome shotgun (WGS) entry which is preliminary data.</text>
</comment>
<dbReference type="InterPro" id="IPR036322">
    <property type="entry name" value="WD40_repeat_dom_sf"/>
</dbReference>
<feature type="compositionally biased region" description="Polar residues" evidence="1">
    <location>
        <begin position="17"/>
        <end position="34"/>
    </location>
</feature>
<organism evidence="2 3">
    <name type="scientific">Rhizopus azygosporus</name>
    <name type="common">Rhizopus microsporus var. azygosporus</name>
    <dbReference type="NCBI Taxonomy" id="86630"/>
    <lineage>
        <taxon>Eukaryota</taxon>
        <taxon>Fungi</taxon>
        <taxon>Fungi incertae sedis</taxon>
        <taxon>Mucoromycota</taxon>
        <taxon>Mucoromycotina</taxon>
        <taxon>Mucoromycetes</taxon>
        <taxon>Mucorales</taxon>
        <taxon>Mucorineae</taxon>
        <taxon>Rhizopodaceae</taxon>
        <taxon>Rhizopus</taxon>
    </lineage>
</organism>
<dbReference type="PANTHER" id="PTHR47232:SF1">
    <property type="entry name" value="TRANSDUCIN FAMILY PROTEIN _ WD-40 REPEAT FAMILY PROTEIN"/>
    <property type="match status" value="1"/>
</dbReference>
<feature type="region of interest" description="Disordered" evidence="1">
    <location>
        <begin position="17"/>
        <end position="70"/>
    </location>
</feature>
<dbReference type="PANTHER" id="PTHR47232">
    <property type="entry name" value="TRANSDUCIN FAMILY PROTEIN / WD-40 REPEAT FAMILY PROTEIN"/>
    <property type="match status" value="1"/>
</dbReference>
<dbReference type="Proteomes" id="UP000252139">
    <property type="component" value="Unassembled WGS sequence"/>
</dbReference>
<dbReference type="OrthoDB" id="1897642at2759"/>
<accession>A0A367JFI6</accession>
<dbReference type="STRING" id="86630.A0A367JFI6"/>
<feature type="compositionally biased region" description="Low complexity" evidence="1">
    <location>
        <begin position="45"/>
        <end position="57"/>
    </location>
</feature>
<evidence type="ECO:0000313" key="2">
    <source>
        <dbReference type="EMBL" id="RCH88718.1"/>
    </source>
</evidence>
<dbReference type="EMBL" id="PJQL01001419">
    <property type="protein sequence ID" value="RCH88718.1"/>
    <property type="molecule type" value="Genomic_DNA"/>
</dbReference>
<proteinExistence type="predicted"/>
<evidence type="ECO:0000256" key="1">
    <source>
        <dbReference type="SAM" id="MobiDB-lite"/>
    </source>
</evidence>
<keyword evidence="3" id="KW-1185">Reference proteome</keyword>
<name>A0A367JFI6_RHIAZ</name>
<dbReference type="Gene3D" id="2.130.10.10">
    <property type="entry name" value="YVTN repeat-like/Quinoprotein amine dehydrogenase"/>
    <property type="match status" value="1"/>
</dbReference>
<reference evidence="2 3" key="1">
    <citation type="journal article" date="2018" name="G3 (Bethesda)">
        <title>Phylogenetic and Phylogenomic Definition of Rhizopus Species.</title>
        <authorList>
            <person name="Gryganskyi A.P."/>
            <person name="Golan J."/>
            <person name="Dolatabadi S."/>
            <person name="Mondo S."/>
            <person name="Robb S."/>
            <person name="Idnurm A."/>
            <person name="Muszewska A."/>
            <person name="Steczkiewicz K."/>
            <person name="Masonjones S."/>
            <person name="Liao H.L."/>
            <person name="Gajdeczka M.T."/>
            <person name="Anike F."/>
            <person name="Vuek A."/>
            <person name="Anishchenko I.M."/>
            <person name="Voigt K."/>
            <person name="de Hoog G.S."/>
            <person name="Smith M.E."/>
            <person name="Heitman J."/>
            <person name="Vilgalys R."/>
            <person name="Stajich J.E."/>
        </authorList>
    </citation>
    <scope>NUCLEOTIDE SEQUENCE [LARGE SCALE GENOMIC DNA]</scope>
    <source>
        <strain evidence="2 3">CBS 357.93</strain>
    </source>
</reference>
<evidence type="ECO:0000313" key="3">
    <source>
        <dbReference type="Proteomes" id="UP000252139"/>
    </source>
</evidence>
<dbReference type="InterPro" id="IPR015943">
    <property type="entry name" value="WD40/YVTN_repeat-like_dom_sf"/>
</dbReference>
<dbReference type="SUPFAM" id="SSF50978">
    <property type="entry name" value="WD40 repeat-like"/>
    <property type="match status" value="1"/>
</dbReference>
<gene>
    <name evidence="2" type="ORF">CU097_007889</name>
</gene>
<feature type="region of interest" description="Disordered" evidence="1">
    <location>
        <begin position="135"/>
        <end position="164"/>
    </location>
</feature>
<protein>
    <submittedName>
        <fullName evidence="2">Uncharacterized protein</fullName>
    </submittedName>
</protein>